<organism evidence="4 5">
    <name type="scientific">Arctia plantaginis</name>
    <name type="common">Wood tiger moth</name>
    <name type="synonym">Phalaena plantaginis</name>
    <dbReference type="NCBI Taxonomy" id="874455"/>
    <lineage>
        <taxon>Eukaryota</taxon>
        <taxon>Metazoa</taxon>
        <taxon>Ecdysozoa</taxon>
        <taxon>Arthropoda</taxon>
        <taxon>Hexapoda</taxon>
        <taxon>Insecta</taxon>
        <taxon>Pterygota</taxon>
        <taxon>Neoptera</taxon>
        <taxon>Endopterygota</taxon>
        <taxon>Lepidoptera</taxon>
        <taxon>Glossata</taxon>
        <taxon>Ditrysia</taxon>
        <taxon>Noctuoidea</taxon>
        <taxon>Erebidae</taxon>
        <taxon>Arctiinae</taxon>
        <taxon>Arctia</taxon>
    </lineage>
</organism>
<evidence type="ECO:0000256" key="1">
    <source>
        <dbReference type="ARBA" id="ARBA00023157"/>
    </source>
</evidence>
<gene>
    <name evidence="4" type="ORF">APLA_LOCUS1382</name>
</gene>
<dbReference type="EMBL" id="CADEBC010000123">
    <property type="protein sequence ID" value="CAB3222956.1"/>
    <property type="molecule type" value="Genomic_DNA"/>
</dbReference>
<dbReference type="PROSITE" id="PS50041">
    <property type="entry name" value="C_TYPE_LECTIN_2"/>
    <property type="match status" value="2"/>
</dbReference>
<feature type="domain" description="C-type lectin" evidence="3">
    <location>
        <begin position="202"/>
        <end position="328"/>
    </location>
</feature>
<dbReference type="InterPro" id="IPR016187">
    <property type="entry name" value="CTDL_fold"/>
</dbReference>
<accession>A0A8S0YU88</accession>
<feature type="domain" description="C-type lectin" evidence="3">
    <location>
        <begin position="70"/>
        <end position="179"/>
    </location>
</feature>
<dbReference type="InterPro" id="IPR001304">
    <property type="entry name" value="C-type_lectin-like"/>
</dbReference>
<evidence type="ECO:0000256" key="2">
    <source>
        <dbReference type="SAM" id="SignalP"/>
    </source>
</evidence>
<sequence length="380" mass="43892">MKFILKYVVLGFCFAFMDGVKFRCDYKYTYLGWLKYHEIPATWYDARLQCKFEDALKFSCDYRYTPLGWFKYHEIPATWYDARLQCQFEGGILASPTTAEMKNIMLESFCKPEILTGIHATFSKGNYHSIDGIPLSSIPHEWAQYEPDNKNNAEQCLTLNSDGKLSDVRCEEPRPYICYRRHSKVDVTNCGTPDPEYLFSNQTKKCYKFHTNRRTFKRAQFACSAEGGHLVIINSDEELKFINELYAKYPLSKFLGTFGSTAFIGFHDWDESADWRTLDGHPLQEAGFAKFSPGQPDNATTGEYCGSLLRNGLLNDMLCEIHYPFICEKRPDYPEVCDIASAEDGTKYVRNCDTDIEDDKQSTEEIETETEIDIRMGPIY</sequence>
<comment type="caution">
    <text evidence="4">The sequence shown here is derived from an EMBL/GenBank/DDBJ whole genome shotgun (WGS) entry which is preliminary data.</text>
</comment>
<dbReference type="PROSITE" id="PS00615">
    <property type="entry name" value="C_TYPE_LECTIN_1"/>
    <property type="match status" value="1"/>
</dbReference>
<dbReference type="SUPFAM" id="SSF56436">
    <property type="entry name" value="C-type lectin-like"/>
    <property type="match status" value="2"/>
</dbReference>
<dbReference type="InterPro" id="IPR018378">
    <property type="entry name" value="C-type_lectin_CS"/>
</dbReference>
<dbReference type="SMART" id="SM00034">
    <property type="entry name" value="CLECT"/>
    <property type="match status" value="2"/>
</dbReference>
<dbReference type="InterPro" id="IPR050111">
    <property type="entry name" value="C-type_lectin/snaclec_domain"/>
</dbReference>
<evidence type="ECO:0000259" key="3">
    <source>
        <dbReference type="PROSITE" id="PS50041"/>
    </source>
</evidence>
<dbReference type="PANTHER" id="PTHR22803">
    <property type="entry name" value="MANNOSE, PHOSPHOLIPASE, LECTIN RECEPTOR RELATED"/>
    <property type="match status" value="1"/>
</dbReference>
<keyword evidence="5" id="KW-1185">Reference proteome</keyword>
<reference evidence="4 5" key="1">
    <citation type="submission" date="2020-04" db="EMBL/GenBank/DDBJ databases">
        <authorList>
            <person name="Wallbank WR R."/>
            <person name="Pardo Diaz C."/>
            <person name="Kozak K."/>
            <person name="Martin S."/>
            <person name="Jiggins C."/>
            <person name="Moest M."/>
            <person name="Warren A I."/>
            <person name="Byers J.R.P. K."/>
            <person name="Montejo-Kovacevich G."/>
            <person name="Yen C E."/>
        </authorList>
    </citation>
    <scope>NUCLEOTIDE SEQUENCE [LARGE SCALE GENOMIC DNA]</scope>
</reference>
<dbReference type="InterPro" id="IPR016186">
    <property type="entry name" value="C-type_lectin-like/link_sf"/>
</dbReference>
<dbReference type="Pfam" id="PF00059">
    <property type="entry name" value="Lectin_C"/>
    <property type="match status" value="2"/>
</dbReference>
<evidence type="ECO:0000313" key="5">
    <source>
        <dbReference type="Proteomes" id="UP000494106"/>
    </source>
</evidence>
<feature type="chain" id="PRO_5035731423" description="C-type lectin domain-containing protein" evidence="2">
    <location>
        <begin position="20"/>
        <end position="380"/>
    </location>
</feature>
<keyword evidence="2" id="KW-0732">Signal</keyword>
<feature type="signal peptide" evidence="2">
    <location>
        <begin position="1"/>
        <end position="19"/>
    </location>
</feature>
<name>A0A8S0YU88_ARCPL</name>
<dbReference type="OrthoDB" id="7357196at2759"/>
<dbReference type="AlphaFoldDB" id="A0A8S0YU88"/>
<proteinExistence type="predicted"/>
<dbReference type="Gene3D" id="3.10.100.10">
    <property type="entry name" value="Mannose-Binding Protein A, subunit A"/>
    <property type="match status" value="2"/>
</dbReference>
<protein>
    <recommendedName>
        <fullName evidence="3">C-type lectin domain-containing protein</fullName>
    </recommendedName>
</protein>
<keyword evidence="1" id="KW-1015">Disulfide bond</keyword>
<evidence type="ECO:0000313" key="4">
    <source>
        <dbReference type="EMBL" id="CAB3222956.1"/>
    </source>
</evidence>
<dbReference type="CDD" id="cd00037">
    <property type="entry name" value="CLECT"/>
    <property type="match status" value="2"/>
</dbReference>
<dbReference type="Proteomes" id="UP000494106">
    <property type="component" value="Unassembled WGS sequence"/>
</dbReference>